<keyword evidence="2" id="KW-0560">Oxidoreductase</keyword>
<dbReference type="Pfam" id="PF00941">
    <property type="entry name" value="FAD_binding_5"/>
    <property type="match status" value="1"/>
</dbReference>
<keyword evidence="1" id="KW-0285">Flavoprotein</keyword>
<reference evidence="4" key="2">
    <citation type="submission" date="2021-04" db="EMBL/GenBank/DDBJ databases">
        <authorList>
            <person name="Gilroy R."/>
        </authorList>
    </citation>
    <scope>NUCLEOTIDE SEQUENCE</scope>
    <source>
        <strain evidence="4">ChiBcec6-4105</strain>
    </source>
</reference>
<dbReference type="EMBL" id="DWUY01000013">
    <property type="protein sequence ID" value="HJD27521.1"/>
    <property type="molecule type" value="Genomic_DNA"/>
</dbReference>
<dbReference type="InterPro" id="IPR002346">
    <property type="entry name" value="Mopterin_DH_FAD-bd"/>
</dbReference>
<dbReference type="PANTHER" id="PTHR42659">
    <property type="entry name" value="XANTHINE DEHYDROGENASE SUBUNIT C-RELATED"/>
    <property type="match status" value="1"/>
</dbReference>
<dbReference type="PROSITE" id="PS51387">
    <property type="entry name" value="FAD_PCMH"/>
    <property type="match status" value="1"/>
</dbReference>
<protein>
    <submittedName>
        <fullName evidence="4">FAD binding domain-containing protein</fullName>
    </submittedName>
</protein>
<dbReference type="InterPro" id="IPR036318">
    <property type="entry name" value="FAD-bd_PCMH-like_sf"/>
</dbReference>
<name>A0A9D2TV13_9FIRM</name>
<comment type="caution">
    <text evidence="4">The sequence shown here is derived from an EMBL/GenBank/DDBJ whole genome shotgun (WGS) entry which is preliminary data.</text>
</comment>
<dbReference type="AlphaFoldDB" id="A0A9D2TV13"/>
<evidence type="ECO:0000256" key="1">
    <source>
        <dbReference type="ARBA" id="ARBA00022630"/>
    </source>
</evidence>
<evidence type="ECO:0000313" key="4">
    <source>
        <dbReference type="EMBL" id="HJD27521.1"/>
    </source>
</evidence>
<feature type="domain" description="FAD-binding PCMH-type" evidence="3">
    <location>
        <begin position="1"/>
        <end position="173"/>
    </location>
</feature>
<sequence length="284" mass="31536">MSFLIPEDLEQLVCALEQKDDHTYLCAGGTDLLIHLRAKKKFHYSVIDLTHIDEIKHITEDEDQVVIGSGVTMTQLEKSTVIKKYFPALQMAASMVGSTQIRNRATLGGNIANASQSADTAPVLFALGAKAVVLNEKGEKKCCLAEDLVEGREKNRLADREMILEFHIPKKEWRSAFAKVGSRKAVTISKINGCIRTRVNQGIMEDTVVYLGAVGVKASRAYLIEKALDGKKLEGFQVQSVKDEIYRQIEENITDRPSKHYKKSAAMGIVDTLLEELKKEGKEG</sequence>
<gene>
    <name evidence="4" type="ORF">H9914_00770</name>
</gene>
<dbReference type="InterPro" id="IPR005107">
    <property type="entry name" value="CO_DH_flav_C"/>
</dbReference>
<accession>A0A9D2TV13</accession>
<dbReference type="GO" id="GO:0071949">
    <property type="term" value="F:FAD binding"/>
    <property type="evidence" value="ECO:0007669"/>
    <property type="project" value="InterPro"/>
</dbReference>
<dbReference type="InterPro" id="IPR036683">
    <property type="entry name" value="CO_DH_flav_C_dom_sf"/>
</dbReference>
<dbReference type="InterPro" id="IPR051312">
    <property type="entry name" value="Diverse_Substr_Oxidored"/>
</dbReference>
<evidence type="ECO:0000256" key="2">
    <source>
        <dbReference type="ARBA" id="ARBA00023002"/>
    </source>
</evidence>
<evidence type="ECO:0000313" key="5">
    <source>
        <dbReference type="Proteomes" id="UP000823892"/>
    </source>
</evidence>
<dbReference type="Gene3D" id="3.30.465.10">
    <property type="match status" value="1"/>
</dbReference>
<evidence type="ECO:0000259" key="3">
    <source>
        <dbReference type="PROSITE" id="PS51387"/>
    </source>
</evidence>
<dbReference type="Pfam" id="PF03450">
    <property type="entry name" value="CO_deh_flav_C"/>
    <property type="match status" value="1"/>
</dbReference>
<dbReference type="GO" id="GO:0016491">
    <property type="term" value="F:oxidoreductase activity"/>
    <property type="evidence" value="ECO:0007669"/>
    <property type="project" value="UniProtKB-KW"/>
</dbReference>
<organism evidence="4 5">
    <name type="scientific">Candidatus Blautia avicola</name>
    <dbReference type="NCBI Taxonomy" id="2838483"/>
    <lineage>
        <taxon>Bacteria</taxon>
        <taxon>Bacillati</taxon>
        <taxon>Bacillota</taxon>
        <taxon>Clostridia</taxon>
        <taxon>Lachnospirales</taxon>
        <taxon>Lachnospiraceae</taxon>
        <taxon>Blautia</taxon>
    </lineage>
</organism>
<dbReference type="SUPFAM" id="SSF56176">
    <property type="entry name" value="FAD-binding/transporter-associated domain-like"/>
    <property type="match status" value="1"/>
</dbReference>
<proteinExistence type="predicted"/>
<dbReference type="Gene3D" id="3.30.390.50">
    <property type="entry name" value="CO dehydrogenase flavoprotein, C-terminal domain"/>
    <property type="match status" value="1"/>
</dbReference>
<dbReference type="InterPro" id="IPR016169">
    <property type="entry name" value="FAD-bd_PCMH_sub2"/>
</dbReference>
<dbReference type="Proteomes" id="UP000823892">
    <property type="component" value="Unassembled WGS sequence"/>
</dbReference>
<dbReference type="InterPro" id="IPR016166">
    <property type="entry name" value="FAD-bd_PCMH"/>
</dbReference>
<reference evidence="4" key="1">
    <citation type="journal article" date="2021" name="PeerJ">
        <title>Extensive microbial diversity within the chicken gut microbiome revealed by metagenomics and culture.</title>
        <authorList>
            <person name="Gilroy R."/>
            <person name="Ravi A."/>
            <person name="Getino M."/>
            <person name="Pursley I."/>
            <person name="Horton D.L."/>
            <person name="Alikhan N.F."/>
            <person name="Baker D."/>
            <person name="Gharbi K."/>
            <person name="Hall N."/>
            <person name="Watson M."/>
            <person name="Adriaenssens E.M."/>
            <person name="Foster-Nyarko E."/>
            <person name="Jarju S."/>
            <person name="Secka A."/>
            <person name="Antonio M."/>
            <person name="Oren A."/>
            <person name="Chaudhuri R.R."/>
            <person name="La Ragione R."/>
            <person name="Hildebrand F."/>
            <person name="Pallen M.J."/>
        </authorList>
    </citation>
    <scope>NUCLEOTIDE SEQUENCE</scope>
    <source>
        <strain evidence="4">ChiBcec6-4105</strain>
    </source>
</reference>
<dbReference type="PANTHER" id="PTHR42659:SF9">
    <property type="entry name" value="XANTHINE DEHYDROGENASE FAD-BINDING SUBUNIT XDHB-RELATED"/>
    <property type="match status" value="1"/>
</dbReference>
<dbReference type="SUPFAM" id="SSF55447">
    <property type="entry name" value="CO dehydrogenase flavoprotein C-terminal domain-like"/>
    <property type="match status" value="1"/>
</dbReference>